<dbReference type="EMBL" id="JACVVK020000029">
    <property type="protein sequence ID" value="KAK7501885.1"/>
    <property type="molecule type" value="Genomic_DNA"/>
</dbReference>
<proteinExistence type="predicted"/>
<gene>
    <name evidence="2" type="ORF">BaRGS_00006971</name>
</gene>
<dbReference type="AlphaFoldDB" id="A0ABD0LRI7"/>
<protein>
    <submittedName>
        <fullName evidence="2">Uncharacterized protein</fullName>
    </submittedName>
</protein>
<comment type="caution">
    <text evidence="2">The sequence shown here is derived from an EMBL/GenBank/DDBJ whole genome shotgun (WGS) entry which is preliminary data.</text>
</comment>
<evidence type="ECO:0000313" key="3">
    <source>
        <dbReference type="Proteomes" id="UP001519460"/>
    </source>
</evidence>
<name>A0ABD0LRI7_9CAEN</name>
<dbReference type="Proteomes" id="UP001519460">
    <property type="component" value="Unassembled WGS sequence"/>
</dbReference>
<keyword evidence="3" id="KW-1185">Reference proteome</keyword>
<feature type="non-terminal residue" evidence="2">
    <location>
        <position position="1"/>
    </location>
</feature>
<sequence>TGSDNPSDANIYDTLERNQRDQNEYTTFSNPVFAATSASESDTYENVQPASAPRRKIYFTILN</sequence>
<feature type="compositionally biased region" description="Basic and acidic residues" evidence="1">
    <location>
        <begin position="14"/>
        <end position="23"/>
    </location>
</feature>
<organism evidence="2 3">
    <name type="scientific">Batillaria attramentaria</name>
    <dbReference type="NCBI Taxonomy" id="370345"/>
    <lineage>
        <taxon>Eukaryota</taxon>
        <taxon>Metazoa</taxon>
        <taxon>Spiralia</taxon>
        <taxon>Lophotrochozoa</taxon>
        <taxon>Mollusca</taxon>
        <taxon>Gastropoda</taxon>
        <taxon>Caenogastropoda</taxon>
        <taxon>Sorbeoconcha</taxon>
        <taxon>Cerithioidea</taxon>
        <taxon>Batillariidae</taxon>
        <taxon>Batillaria</taxon>
    </lineage>
</organism>
<reference evidence="2 3" key="1">
    <citation type="journal article" date="2023" name="Sci. Data">
        <title>Genome assembly of the Korean intertidal mud-creeper Batillaria attramentaria.</title>
        <authorList>
            <person name="Patra A.K."/>
            <person name="Ho P.T."/>
            <person name="Jun S."/>
            <person name="Lee S.J."/>
            <person name="Kim Y."/>
            <person name="Won Y.J."/>
        </authorList>
    </citation>
    <scope>NUCLEOTIDE SEQUENCE [LARGE SCALE GENOMIC DNA]</scope>
    <source>
        <strain evidence="2">Wonlab-2016</strain>
    </source>
</reference>
<feature type="region of interest" description="Disordered" evidence="1">
    <location>
        <begin position="1"/>
        <end position="25"/>
    </location>
</feature>
<evidence type="ECO:0000256" key="1">
    <source>
        <dbReference type="SAM" id="MobiDB-lite"/>
    </source>
</evidence>
<evidence type="ECO:0000313" key="2">
    <source>
        <dbReference type="EMBL" id="KAK7501885.1"/>
    </source>
</evidence>
<accession>A0ABD0LRI7</accession>